<name>A0ACC3A9N2_9EURO</name>
<gene>
    <name evidence="1" type="ORF">H2198_004034</name>
</gene>
<proteinExistence type="predicted"/>
<organism evidence="1 2">
    <name type="scientific">Neophaeococcomyces mojaviensis</name>
    <dbReference type="NCBI Taxonomy" id="3383035"/>
    <lineage>
        <taxon>Eukaryota</taxon>
        <taxon>Fungi</taxon>
        <taxon>Dikarya</taxon>
        <taxon>Ascomycota</taxon>
        <taxon>Pezizomycotina</taxon>
        <taxon>Eurotiomycetes</taxon>
        <taxon>Chaetothyriomycetidae</taxon>
        <taxon>Chaetothyriales</taxon>
        <taxon>Chaetothyriales incertae sedis</taxon>
        <taxon>Neophaeococcomyces</taxon>
    </lineage>
</organism>
<dbReference type="EMBL" id="JAPDRQ010000058">
    <property type="protein sequence ID" value="KAJ9657838.1"/>
    <property type="molecule type" value="Genomic_DNA"/>
</dbReference>
<keyword evidence="2" id="KW-1185">Reference proteome</keyword>
<dbReference type="Proteomes" id="UP001172386">
    <property type="component" value="Unassembled WGS sequence"/>
</dbReference>
<comment type="caution">
    <text evidence="1">The sequence shown here is derived from an EMBL/GenBank/DDBJ whole genome shotgun (WGS) entry which is preliminary data.</text>
</comment>
<reference evidence="1" key="1">
    <citation type="submission" date="2022-10" db="EMBL/GenBank/DDBJ databases">
        <title>Culturing micro-colonial fungi from biological soil crusts in the Mojave desert and describing Neophaeococcomyces mojavensis, and introducing the new genera and species Taxawa tesnikishii.</title>
        <authorList>
            <person name="Kurbessoian T."/>
            <person name="Stajich J.E."/>
        </authorList>
    </citation>
    <scope>NUCLEOTIDE SEQUENCE</scope>
    <source>
        <strain evidence="1">JES_112</strain>
    </source>
</reference>
<accession>A0ACC3A9N2</accession>
<evidence type="ECO:0000313" key="2">
    <source>
        <dbReference type="Proteomes" id="UP001172386"/>
    </source>
</evidence>
<protein>
    <submittedName>
        <fullName evidence="1">Uncharacterized protein</fullName>
    </submittedName>
</protein>
<evidence type="ECO:0000313" key="1">
    <source>
        <dbReference type="EMBL" id="KAJ9657838.1"/>
    </source>
</evidence>
<sequence length="619" mass="69592">MNDNNFQISIERSEHISSIAQESITWKQPLQITNRKARFPGFHQRKIHYKAGQGVKAGYMPLPSDLLIHESVPMKLSDGVTLYSDIFIPTRFENLSEQRKPGKGVPAIVAWSPYGKQAGTQLLSDFPFHCGVPPSTVSSLQKWEGPDPAFWCSYDYAIINVDIRGTYTSEGDASVCSHTEASDGAEFITWVSQQPWCNGKVALSGNSWLAVCQWKIASLRPAGLAAVAPWEGLGDLYRDAICKGGIPDTGFVQAITSAFAGQGQLEDMAAGLDKSNGLWDAYWEDKRSVVERINVPIYAVACWTSLAHTPGTLRAWRNVPNSVPKWLRVHNTMEWPDYYEHRNIQDLKRFYDFYLKGIDTNWLATPKIRLSVLNFGMGLQPDTVDRAESEWPLARTKYVKHFLTSHNTLSLTPPNESSEIKYGATSGSAVFEYTIPDNIETTGYPRCRLHVSSPDHTEIDIFVQIEKYTAGPRPRRVGTLVIRPKTGPWAYLLKLMHDWQIGTTKLGLLYHWGSDGRLRASHATARIIEDDFDKIEPRYRHEKRNMLESGEIRCLDIPMRPYGLWWEKGDVLRFTIKGEPVIPFAIPGTKGPSIDNKGMHVIHCGGKGEESSCLVLPIV</sequence>